<dbReference type="GeneID" id="24565102"/>
<keyword evidence="2" id="KW-1133">Transmembrane helix</keyword>
<keyword evidence="2" id="KW-0812">Transmembrane</keyword>
<evidence type="ECO:0000313" key="4">
    <source>
        <dbReference type="Proteomes" id="UP000033188"/>
    </source>
</evidence>
<organism evidence="3 4">
    <name type="scientific">Babesia bigemina</name>
    <dbReference type="NCBI Taxonomy" id="5866"/>
    <lineage>
        <taxon>Eukaryota</taxon>
        <taxon>Sar</taxon>
        <taxon>Alveolata</taxon>
        <taxon>Apicomplexa</taxon>
        <taxon>Aconoidasida</taxon>
        <taxon>Piroplasmida</taxon>
        <taxon>Babesiidae</taxon>
        <taxon>Babesia</taxon>
    </lineage>
</organism>
<feature type="transmembrane region" description="Helical" evidence="2">
    <location>
        <begin position="2229"/>
        <end position="2249"/>
    </location>
</feature>
<dbReference type="OMA" id="DTHATIF"/>
<keyword evidence="1" id="KW-0175">Coiled coil</keyword>
<evidence type="ECO:0000256" key="1">
    <source>
        <dbReference type="SAM" id="Coils"/>
    </source>
</evidence>
<dbReference type="Proteomes" id="UP000033188">
    <property type="component" value="Chromosome 3"/>
</dbReference>
<gene>
    <name evidence="3" type="ORF">BBBOND_0304640</name>
</gene>
<evidence type="ECO:0000256" key="2">
    <source>
        <dbReference type="SAM" id="Phobius"/>
    </source>
</evidence>
<keyword evidence="2" id="KW-0472">Membrane</keyword>
<dbReference type="OrthoDB" id="10254720at2759"/>
<dbReference type="EMBL" id="LK391709">
    <property type="protein sequence ID" value="CDR96561.1"/>
    <property type="molecule type" value="Genomic_DNA"/>
</dbReference>
<feature type="coiled-coil region" evidence="1">
    <location>
        <begin position="379"/>
        <end position="406"/>
    </location>
</feature>
<dbReference type="VEuPathDB" id="PiroplasmaDB:BBBOND_0304640"/>
<protein>
    <submittedName>
        <fullName evidence="3">Uncharacterized protein</fullName>
    </submittedName>
</protein>
<proteinExistence type="predicted"/>
<accession>A0A061D767</accession>
<sequence length="2291" mass="259608">MAPQFKKLTDCPENLREAIDWLIQVRHGNGENGEGLTKLSQALTTLIQDAIDKARESIQHKQDKLDCSKELSLGFTYCRQLDGQIKQAEEEIKMLHEGDKAMKDKLNSKINGIKTLKENCIKSHYIDEQRRSSLSQEIEDATKVVRKLEEFTKDLDNSKNDNNILSKLCSGLETFLGYTSGNYTGQGIVYGDCDRFRDAVLMFFHGVLDSVKENESVMTYDKDPNNNLSSALLRIKELIHHGHGAFYQAFEAVSRALQTWDEDLAMRTRNVNKQFSNLKDVLENEVNEFSKEQGNSLTEQFARWDETAAHLVDMTDAADKMIGDLDSGLRKKLEPPVTAIREAVKMLKRSSSDNGMIKVVDTLQKTLDNIPGEVEKFIEDNANKTVEKHKNQVEDFKKNVKRDMNALRDAYVKEHLAVAQTDLSMAVNTFRKNAKNLGGLKNTVMHKAIEAIDKVFDNVDNVVADNGTLNALASDPINVQTKLIYQELNTEWKPSDGWKSLRSNIGRPQDIFTNTYETGLKSLVNKTKNDLDKALECASSNAKNLGGLNNEAVRAVISNIQKKLEEVDTQITSMKQLMGLESDFMAGQISTIAHTKNQGATSVSIHVDDLNVTIGKADAIFNTTHNNTLEELAGKSQKTLAHIFAKAQECIETHGGLNNAVVVSVMREIETKLETEADRVVTIEKLKQLKTGFMEGQIMKITKAKNREGITLSSHINDLSETIGEPEVNFKTYQAALESLVEQTEQTLKKAIENAKTYLETPQTSLQRKMLDAYGIVLGTSNKTRMGEAAVLAGRVGDAIKQLNVFAKKFTGKHNIEGKFPNLDSYGEALKEDVRRKLETHGNDDDEISRWITSSTSNLISSVFKEANEQISKVDNAYRVAVDRELNAIKLKITEFKNKAEKNELGNFHSIIHSNFQSINRAIDTNSAYQEDHKSRTDYFTKVIEIINHTVDSLQTAYQKAYQSSAKSYLSGAIRKIKVAVQGAESQYKLEMTQLRSQIEAAVSAIEDRAKKDEFDQVISDIDTPFSKLTVAITTKSVFQDDVAARETYFNNLKDVINNTLENLKIAYHKAYQSSAKSYLQIAIGMIKKKVGDAESAYELAVKTNILTIKKLINGVEHSKLTQAETRKKLSKDFDEPFSTLISAVTTNSAFTNDATSRKRCFEQLQTVIIHTMETLSAAYERAYQSAAKTYLRQETKKLKEVLNAAEDRYVKAIKGDVEKIMTAISSIKDSLFKSADHRKTLETLFIEPFRNLQETVKKNSVFKTDYEFRNQCYKKLESISVGVIRTLVEAANKFENCVELADHYLKEALNNAKRGIKTHENNTQVQVKKSFEDIIEDVYKMFTVECKAHLRALKDLVKEQLKEIKTILAYDVASGVKGMLKKLGGQLLKKVREISSSQSTLRWAAKNLRDGFEEFFDDFEQFDEVQEMMANINKVKEKLNLLFRQLEGSQHFDHLVTNKREDFEKVLEAFSVDTFSDATKAVVSPLKSGLRNFTDQLGHAYVSRYSGIKFHGDLWKTKQVENGENPNNFKQSVEKLTTEGRNCAKVCLTILDILDRDLVELMNKCDGGSQWNCYNIHLGQVKKPHEIHNRQNTGKIQNPLGLFFRDCGYTVPSDELKNDAQLNNKSEFKGKNIHDLCVEYITGLTEGTKKVLNLHYEVKDNKIEFYKLLKVCYTMFDKYRYVSHLKHIPIARSPTNVNEMLHWFTGLYWNPVHKKLKDRLNSLLKEQIDEYQLPSTNIPATMPYGDYWTRGTVNIMDFTKVFENVITRSPRILVTILGHGDADGRYACDFFTNPDDLLYPSSPDQCLDMLVDIALRLNHQIRFLYKMCHNGKRSSGWRDCQYGKHIAGSAWNCNTYQCNEQDCDQKHKPIANQTGDQNSKCGIKSPLQSFLEDGLPGFLPHSFKKPGCKLECSVSNHRGIPCKTPMGFRDLSIVASHRRTGQALRKVLDGFCGITNESLSLLCTYFLCLLRRPPQTLCDMFAFYHNFLEQWTGAYGNHADVKKHKKEAFEKAVKEANFSIEDTTLDVTSLQDGRDHGKHYDDGNKKHTGDLFSLICCEPGKPATLPCGSYLQPLSLDIRCVFSSTYASLYMSWIVYMTETFYSLLKELYEKCCNSCNKKGRRCYDRTCAEKCEVKYTSKTDFKTLKDQNHTNECSSIVNCRDTHATIFAAGFTFGSPFEMSGEKNDNTKRTCQDFCEALKKVCSDSSVLAKLVHVTIPQFLWQIREKFFWTTVALWSASFLYLIYVMVGRLDLLHIKSHLHSPSSHRIAAQSLLAAARVGKIAKITYLQP</sequence>
<name>A0A061D767_BABBI</name>
<feature type="coiled-coil region" evidence="1">
    <location>
        <begin position="734"/>
        <end position="761"/>
    </location>
</feature>
<dbReference type="RefSeq" id="XP_012768747.1">
    <property type="nucleotide sequence ID" value="XM_012913293.1"/>
</dbReference>
<feature type="coiled-coil region" evidence="1">
    <location>
        <begin position="550"/>
        <end position="577"/>
    </location>
</feature>
<evidence type="ECO:0000313" key="3">
    <source>
        <dbReference type="EMBL" id="CDR96561.1"/>
    </source>
</evidence>
<keyword evidence="4" id="KW-1185">Reference proteome</keyword>
<dbReference type="KEGG" id="bbig:BBBOND_0304640"/>
<reference evidence="4" key="1">
    <citation type="journal article" date="2014" name="Nucleic Acids Res.">
        <title>The evolutionary dynamics of variant antigen genes in Babesia reveal a history of genomic innovation underlying host-parasite interaction.</title>
        <authorList>
            <person name="Jackson A.P."/>
            <person name="Otto T.D."/>
            <person name="Darby A."/>
            <person name="Ramaprasad A."/>
            <person name="Xia D."/>
            <person name="Echaide I.E."/>
            <person name="Farber M."/>
            <person name="Gahlot S."/>
            <person name="Gamble J."/>
            <person name="Gupta D."/>
            <person name="Gupta Y."/>
            <person name="Jackson L."/>
            <person name="Malandrin L."/>
            <person name="Malas T.B."/>
            <person name="Moussa E."/>
            <person name="Nair M."/>
            <person name="Reid A.J."/>
            <person name="Sanders M."/>
            <person name="Sharma J."/>
            <person name="Tracey A."/>
            <person name="Quail M.A."/>
            <person name="Weir W."/>
            <person name="Wastling J.M."/>
            <person name="Hall N."/>
            <person name="Willadsen P."/>
            <person name="Lingelbach K."/>
            <person name="Shiels B."/>
            <person name="Tait A."/>
            <person name="Berriman M."/>
            <person name="Allred D.R."/>
            <person name="Pain A."/>
        </authorList>
    </citation>
    <scope>NUCLEOTIDE SEQUENCE [LARGE SCALE GENOMIC DNA]</scope>
    <source>
        <strain evidence="4">Bond</strain>
    </source>
</reference>